<organism evidence="1 2">
    <name type="scientific">Solanum bulbocastanum</name>
    <name type="common">Wild potato</name>
    <dbReference type="NCBI Taxonomy" id="147425"/>
    <lineage>
        <taxon>Eukaryota</taxon>
        <taxon>Viridiplantae</taxon>
        <taxon>Streptophyta</taxon>
        <taxon>Embryophyta</taxon>
        <taxon>Tracheophyta</taxon>
        <taxon>Spermatophyta</taxon>
        <taxon>Magnoliopsida</taxon>
        <taxon>eudicotyledons</taxon>
        <taxon>Gunneridae</taxon>
        <taxon>Pentapetalae</taxon>
        <taxon>asterids</taxon>
        <taxon>lamiids</taxon>
        <taxon>Solanales</taxon>
        <taxon>Solanaceae</taxon>
        <taxon>Solanoideae</taxon>
        <taxon>Solaneae</taxon>
        <taxon>Solanum</taxon>
    </lineage>
</organism>
<evidence type="ECO:0000313" key="2">
    <source>
        <dbReference type="Proteomes" id="UP001371456"/>
    </source>
</evidence>
<dbReference type="AlphaFoldDB" id="A0AAN8TU74"/>
<name>A0AAN8TU74_SOLBU</name>
<dbReference type="PANTHER" id="PTHR44566:SF1">
    <property type="entry name" value="WD REPEAT-CONTAINING PROTEIN 25"/>
    <property type="match status" value="1"/>
</dbReference>
<reference evidence="1 2" key="1">
    <citation type="submission" date="2024-02" db="EMBL/GenBank/DDBJ databases">
        <title>de novo genome assembly of Solanum bulbocastanum strain 11H21.</title>
        <authorList>
            <person name="Hosaka A.J."/>
        </authorList>
    </citation>
    <scope>NUCLEOTIDE SEQUENCE [LARGE SCALE GENOMIC DNA]</scope>
    <source>
        <tissue evidence="1">Young leaves</tissue>
    </source>
</reference>
<sequence>MDLLCKVYGGTSDEEEDNGRIHLQRPILPQPKRAKFENFHQISNHLPLYKSNPSANLPEQASLPGRYVSKRERAAMAFVEKVPDLSATVSPNSSPVLGSILDSVLPHNILSALRDQTKVYGNMIHMPERLSVVLDGHKRSVNAVQWSTSHGPDDYLPPLMLK</sequence>
<gene>
    <name evidence="1" type="ORF">RDI58_009964</name>
</gene>
<protein>
    <submittedName>
        <fullName evidence="1">Uncharacterized protein</fullName>
    </submittedName>
</protein>
<evidence type="ECO:0000313" key="1">
    <source>
        <dbReference type="EMBL" id="KAK6790883.1"/>
    </source>
</evidence>
<dbReference type="Proteomes" id="UP001371456">
    <property type="component" value="Unassembled WGS sequence"/>
</dbReference>
<keyword evidence="2" id="KW-1185">Reference proteome</keyword>
<proteinExistence type="predicted"/>
<dbReference type="InterPro" id="IPR053053">
    <property type="entry name" value="WD_repeat_protein"/>
</dbReference>
<accession>A0AAN8TU74</accession>
<comment type="caution">
    <text evidence="1">The sequence shown here is derived from an EMBL/GenBank/DDBJ whole genome shotgun (WGS) entry which is preliminary data.</text>
</comment>
<dbReference type="EMBL" id="JBANQN010000004">
    <property type="protein sequence ID" value="KAK6790883.1"/>
    <property type="molecule type" value="Genomic_DNA"/>
</dbReference>
<dbReference type="PANTHER" id="PTHR44566">
    <property type="entry name" value="TRANSDUCIN/WD40 REPEAT-LIKE SUPERFAMILY PROTEIN"/>
    <property type="match status" value="1"/>
</dbReference>